<feature type="domain" description="Carrier" evidence="3">
    <location>
        <begin position="13"/>
        <end position="91"/>
    </location>
</feature>
<dbReference type="SUPFAM" id="SSF47336">
    <property type="entry name" value="ACP-like"/>
    <property type="match status" value="1"/>
</dbReference>
<reference evidence="4 5" key="1">
    <citation type="journal article" date="2021" name="Int. J. Syst. Evol. Microbiol.">
        <title>Amazonocrinis nigriterrae gen. nov., sp. nov., Atlanticothrix silvestris gen. nov., sp. nov. and Dendronalium phyllosphericum gen. nov., sp. nov., nostocacean cyanobacteria from Brazilian environments.</title>
        <authorList>
            <person name="Alvarenga D.O."/>
            <person name="Andreote A.P.D."/>
            <person name="Branco L.H.Z."/>
            <person name="Delbaje E."/>
            <person name="Cruz R.B."/>
            <person name="Varani A.M."/>
            <person name="Fiore M.F."/>
        </authorList>
    </citation>
    <scope>NUCLEOTIDE SEQUENCE [LARGE SCALE GENOMIC DNA]</scope>
    <source>
        <strain evidence="4 5">CENA357</strain>
    </source>
</reference>
<dbReference type="RefSeq" id="WP_214439781.1">
    <property type="nucleotide sequence ID" value="NZ_JAECZB010000034.1"/>
</dbReference>
<keyword evidence="5" id="KW-1185">Reference proteome</keyword>
<dbReference type="Pfam" id="PF00550">
    <property type="entry name" value="PP-binding"/>
    <property type="match status" value="1"/>
</dbReference>
<gene>
    <name evidence="4" type="ORF">I8751_14190</name>
</gene>
<dbReference type="SMART" id="SM00823">
    <property type="entry name" value="PKS_PP"/>
    <property type="match status" value="1"/>
</dbReference>
<dbReference type="AlphaFoldDB" id="A0A8J7HEE7"/>
<keyword evidence="2" id="KW-0597">Phosphoprotein</keyword>
<evidence type="ECO:0000313" key="4">
    <source>
        <dbReference type="EMBL" id="MBH8553499.1"/>
    </source>
</evidence>
<dbReference type="InterPro" id="IPR006162">
    <property type="entry name" value="Ppantetheine_attach_site"/>
</dbReference>
<keyword evidence="1" id="KW-0596">Phosphopantetheine</keyword>
<dbReference type="GO" id="GO:0031177">
    <property type="term" value="F:phosphopantetheine binding"/>
    <property type="evidence" value="ECO:0007669"/>
    <property type="project" value="InterPro"/>
</dbReference>
<organism evidence="4 5">
    <name type="scientific">Atlanticothrix silvestris CENA357</name>
    <dbReference type="NCBI Taxonomy" id="1725252"/>
    <lineage>
        <taxon>Bacteria</taxon>
        <taxon>Bacillati</taxon>
        <taxon>Cyanobacteriota</taxon>
        <taxon>Cyanophyceae</taxon>
        <taxon>Nostocales</taxon>
        <taxon>Nodulariaceae</taxon>
        <taxon>Atlanticothrix</taxon>
        <taxon>Atlanticothrix silvestris</taxon>
    </lineage>
</organism>
<evidence type="ECO:0000256" key="1">
    <source>
        <dbReference type="ARBA" id="ARBA00022450"/>
    </source>
</evidence>
<proteinExistence type="predicted"/>
<name>A0A8J7HEE7_9CYAN</name>
<dbReference type="InterPro" id="IPR009081">
    <property type="entry name" value="PP-bd_ACP"/>
</dbReference>
<protein>
    <submittedName>
        <fullName evidence="4">Acyl carrier protein</fullName>
    </submittedName>
</protein>
<dbReference type="EMBL" id="JAECZB010000034">
    <property type="protein sequence ID" value="MBH8553499.1"/>
    <property type="molecule type" value="Genomic_DNA"/>
</dbReference>
<evidence type="ECO:0000259" key="3">
    <source>
        <dbReference type="PROSITE" id="PS50075"/>
    </source>
</evidence>
<sequence length="101" mass="11505">MSQFIPDSITQQSHTAEEIQAWLVFHLSELLRVKPDEIDVTEPLESYGLDSSQGMLLAVKAKNLLGFEFSPLLVWHYPTIELLSQRLAEESQALESETFEI</sequence>
<dbReference type="Proteomes" id="UP000599391">
    <property type="component" value="Unassembled WGS sequence"/>
</dbReference>
<evidence type="ECO:0000256" key="2">
    <source>
        <dbReference type="ARBA" id="ARBA00022553"/>
    </source>
</evidence>
<evidence type="ECO:0000313" key="5">
    <source>
        <dbReference type="Proteomes" id="UP000599391"/>
    </source>
</evidence>
<dbReference type="Gene3D" id="1.10.1200.10">
    <property type="entry name" value="ACP-like"/>
    <property type="match status" value="1"/>
</dbReference>
<dbReference type="InterPro" id="IPR020806">
    <property type="entry name" value="PKS_PP-bd"/>
</dbReference>
<dbReference type="PROSITE" id="PS00012">
    <property type="entry name" value="PHOSPHOPANTETHEINE"/>
    <property type="match status" value="1"/>
</dbReference>
<dbReference type="InterPro" id="IPR036736">
    <property type="entry name" value="ACP-like_sf"/>
</dbReference>
<accession>A0A8J7HEE7</accession>
<dbReference type="PROSITE" id="PS50075">
    <property type="entry name" value="CARRIER"/>
    <property type="match status" value="1"/>
</dbReference>
<comment type="caution">
    <text evidence="4">The sequence shown here is derived from an EMBL/GenBank/DDBJ whole genome shotgun (WGS) entry which is preliminary data.</text>
</comment>